<dbReference type="SMART" id="SM00387">
    <property type="entry name" value="HATPase_c"/>
    <property type="match status" value="1"/>
</dbReference>
<organism evidence="6 7">
    <name type="scientific">Pseudonocardia humida</name>
    <dbReference type="NCBI Taxonomy" id="2800819"/>
    <lineage>
        <taxon>Bacteria</taxon>
        <taxon>Bacillati</taxon>
        <taxon>Actinomycetota</taxon>
        <taxon>Actinomycetes</taxon>
        <taxon>Pseudonocardiales</taxon>
        <taxon>Pseudonocardiaceae</taxon>
        <taxon>Pseudonocardia</taxon>
    </lineage>
</organism>
<dbReference type="RefSeq" id="WP_252437984.1">
    <property type="nucleotide sequence ID" value="NZ_JAGSOV010000024.1"/>
</dbReference>
<dbReference type="SUPFAM" id="SSF55874">
    <property type="entry name" value="ATPase domain of HSP90 chaperone/DNA topoisomerase II/histidine kinase"/>
    <property type="match status" value="1"/>
</dbReference>
<feature type="transmembrane region" description="Helical" evidence="4">
    <location>
        <begin position="95"/>
        <end position="117"/>
    </location>
</feature>
<evidence type="ECO:0000313" key="6">
    <source>
        <dbReference type="EMBL" id="MCO1655832.1"/>
    </source>
</evidence>
<evidence type="ECO:0000256" key="3">
    <source>
        <dbReference type="ARBA" id="ARBA00023012"/>
    </source>
</evidence>
<evidence type="ECO:0000313" key="7">
    <source>
        <dbReference type="Proteomes" id="UP001165283"/>
    </source>
</evidence>
<feature type="domain" description="Histidine kinase/HSP90-like ATPase" evidence="5">
    <location>
        <begin position="292"/>
        <end position="378"/>
    </location>
</feature>
<comment type="caution">
    <text evidence="6">The sequence shown here is derived from an EMBL/GenBank/DDBJ whole genome shotgun (WGS) entry which is preliminary data.</text>
</comment>
<dbReference type="InterPro" id="IPR003594">
    <property type="entry name" value="HATPase_dom"/>
</dbReference>
<dbReference type="Pfam" id="PF02518">
    <property type="entry name" value="HATPase_c"/>
    <property type="match status" value="1"/>
</dbReference>
<name>A0ABT0ZYK8_9PSEU</name>
<dbReference type="EMBL" id="JAGSOV010000024">
    <property type="protein sequence ID" value="MCO1655832.1"/>
    <property type="molecule type" value="Genomic_DNA"/>
</dbReference>
<keyword evidence="4" id="KW-1133">Transmembrane helix</keyword>
<evidence type="ECO:0000256" key="4">
    <source>
        <dbReference type="SAM" id="Phobius"/>
    </source>
</evidence>
<protein>
    <submittedName>
        <fullName evidence="6">Sensor histidine kinase</fullName>
    </submittedName>
</protein>
<keyword evidence="4" id="KW-0812">Transmembrane</keyword>
<dbReference type="Pfam" id="PF07730">
    <property type="entry name" value="HisKA_3"/>
    <property type="match status" value="1"/>
</dbReference>
<feature type="transmembrane region" description="Helical" evidence="4">
    <location>
        <begin position="129"/>
        <end position="146"/>
    </location>
</feature>
<dbReference type="PANTHER" id="PTHR24421:SF63">
    <property type="entry name" value="SENSOR HISTIDINE KINASE DESK"/>
    <property type="match status" value="1"/>
</dbReference>
<feature type="transmembrane region" description="Helical" evidence="4">
    <location>
        <begin position="31"/>
        <end position="51"/>
    </location>
</feature>
<evidence type="ECO:0000256" key="1">
    <source>
        <dbReference type="ARBA" id="ARBA00022679"/>
    </source>
</evidence>
<dbReference type="InterPro" id="IPR011712">
    <property type="entry name" value="Sig_transdc_His_kin_sub3_dim/P"/>
</dbReference>
<evidence type="ECO:0000256" key="2">
    <source>
        <dbReference type="ARBA" id="ARBA00022777"/>
    </source>
</evidence>
<keyword evidence="1" id="KW-0808">Transferase</keyword>
<accession>A0ABT0ZYK8</accession>
<keyword evidence="2 6" id="KW-0418">Kinase</keyword>
<gene>
    <name evidence="6" type="ORF">KDL28_12285</name>
</gene>
<evidence type="ECO:0000259" key="5">
    <source>
        <dbReference type="SMART" id="SM00387"/>
    </source>
</evidence>
<feature type="transmembrane region" description="Helical" evidence="4">
    <location>
        <begin position="152"/>
        <end position="172"/>
    </location>
</feature>
<keyword evidence="4" id="KW-0472">Membrane</keyword>
<dbReference type="Gene3D" id="1.20.5.1930">
    <property type="match status" value="1"/>
</dbReference>
<dbReference type="GO" id="GO:0016301">
    <property type="term" value="F:kinase activity"/>
    <property type="evidence" value="ECO:0007669"/>
    <property type="project" value="UniProtKB-KW"/>
</dbReference>
<feature type="transmembrane region" description="Helical" evidence="4">
    <location>
        <begin position="58"/>
        <end position="75"/>
    </location>
</feature>
<proteinExistence type="predicted"/>
<reference evidence="6" key="1">
    <citation type="submission" date="2021-04" db="EMBL/GenBank/DDBJ databases">
        <title>Pseudonocardia sp. nov., isolated from sandy soil of mangrove forest.</title>
        <authorList>
            <person name="Zan Z."/>
            <person name="Huang R."/>
            <person name="Liu W."/>
        </authorList>
    </citation>
    <scope>NUCLEOTIDE SEQUENCE</scope>
    <source>
        <strain evidence="6">S2-4</strain>
    </source>
</reference>
<dbReference type="InterPro" id="IPR050482">
    <property type="entry name" value="Sensor_HK_TwoCompSys"/>
</dbReference>
<dbReference type="Gene3D" id="3.30.565.10">
    <property type="entry name" value="Histidine kinase-like ATPase, C-terminal domain"/>
    <property type="match status" value="1"/>
</dbReference>
<dbReference type="InterPro" id="IPR036890">
    <property type="entry name" value="HATPase_C_sf"/>
</dbReference>
<keyword evidence="3" id="KW-0902">Two-component regulatory system</keyword>
<dbReference type="PANTHER" id="PTHR24421">
    <property type="entry name" value="NITRATE/NITRITE SENSOR PROTEIN NARX-RELATED"/>
    <property type="match status" value="1"/>
</dbReference>
<dbReference type="CDD" id="cd16917">
    <property type="entry name" value="HATPase_UhpB-NarQ-NarX-like"/>
    <property type="match status" value="1"/>
</dbReference>
<dbReference type="Proteomes" id="UP001165283">
    <property type="component" value="Unassembled WGS sequence"/>
</dbReference>
<sequence length="380" mass="40648">MTGPAEQLRRPTTRWGAAALRAWWDGSPKRWSPTTFFTLFWTVTLLYVPLFDPTPQPVVFVIGALAMAVYVPFYLAVDLRPGPLREYGEWLTTGLALLVTPFNPGGAILLVYAGGIAGNHRSRRVAMRWLVALTALVAAFFALSPIPLPWRFWAFGPSAVLIWVIGLICIEANAEGRATSIRNAQVEHLATVAERERISRDLHDLLGHTLTGIVVRSQLAQRLVAADPDAGVAEMAAVEKAAREALTEVRATVSGWRQVDFGAELEAAREALTAAGVELASTRDPDLVLTPSAESALGLALREAVTNVVRHAGATRCVVSLRGEGGEVSLEVTDDGVGGGRDGNGLTGMRERIAALGGEVRRSLHGGTALLVTLPRSVAT</sequence>
<keyword evidence="7" id="KW-1185">Reference proteome</keyword>